<dbReference type="Proteomes" id="UP000051378">
    <property type="component" value="Unassembled WGS sequence"/>
</dbReference>
<dbReference type="GO" id="GO:0007155">
    <property type="term" value="P:cell adhesion"/>
    <property type="evidence" value="ECO:0007669"/>
    <property type="project" value="InterPro"/>
</dbReference>
<dbReference type="PRINTS" id="PR00691">
    <property type="entry name" value="ADHESINB"/>
</dbReference>
<comment type="subcellular location">
    <subcellularLocation>
        <location evidence="1">Cell envelope</location>
    </subcellularLocation>
</comment>
<dbReference type="InterPro" id="IPR050492">
    <property type="entry name" value="Bact_metal-bind_prot9"/>
</dbReference>
<proteinExistence type="inferred from homology"/>
<sequence length="313" mass="35301">MKRILISLLSVLVMISSVFWFLENRKGNRTSQQNQSEKLHIVTTNSILEDMVKTVGQDRIDLYSIVKRGTDPHEYEPQPSDIAKTTEANLVFYNGLNLETGGNGWFTKLVETSHKVFNQDVFSASESVTPQQLTTDENEVDPHAWLNLENGIIYVQNITKVMSEKDPKNAEFYQANATNYCQKLLQLHQSAKEKFATIPQNQRLLVTSEGAFKYFANAYQVTPVYIWEINTESQGTPEQMTTVLAKIKAANVKSLFLESSVSPKAMEQVAKETGLPIYSTLFTDSLAKAGNPGDTYYSMMDWNITKIIEGITD</sequence>
<dbReference type="GO" id="GO:0030001">
    <property type="term" value="P:metal ion transport"/>
    <property type="evidence" value="ECO:0007669"/>
    <property type="project" value="InterPro"/>
</dbReference>
<dbReference type="EMBL" id="AYZL01000008">
    <property type="protein sequence ID" value="KRN04630.1"/>
    <property type="molecule type" value="Genomic_DNA"/>
</dbReference>
<accession>A0A0R2DLT8</accession>
<dbReference type="AlphaFoldDB" id="A0A0R2DLT8"/>
<dbReference type="InterPro" id="IPR006129">
    <property type="entry name" value="AdhesinB"/>
</dbReference>
<dbReference type="SUPFAM" id="SSF53807">
    <property type="entry name" value="Helical backbone' metal receptor"/>
    <property type="match status" value="1"/>
</dbReference>
<dbReference type="GO" id="GO:0046872">
    <property type="term" value="F:metal ion binding"/>
    <property type="evidence" value="ECO:0007669"/>
    <property type="project" value="UniProtKB-KW"/>
</dbReference>
<evidence type="ECO:0000256" key="1">
    <source>
        <dbReference type="ARBA" id="ARBA00004196"/>
    </source>
</evidence>
<keyword evidence="3" id="KW-0479">Metal-binding</keyword>
<gene>
    <name evidence="6" type="ORF">FC86_GL000078</name>
</gene>
<dbReference type="Gene3D" id="3.40.50.1980">
    <property type="entry name" value="Nitrogenase molybdenum iron protein domain"/>
    <property type="match status" value="2"/>
</dbReference>
<comment type="similarity">
    <text evidence="5">Belongs to the bacterial solute-binding protein 9 family.</text>
</comment>
<dbReference type="CDD" id="cd01137">
    <property type="entry name" value="PsaA"/>
    <property type="match status" value="1"/>
</dbReference>
<evidence type="ECO:0000256" key="5">
    <source>
        <dbReference type="RuleBase" id="RU003512"/>
    </source>
</evidence>
<reference evidence="6 7" key="1">
    <citation type="journal article" date="2015" name="Genome Announc.">
        <title>Expanding the biotechnology potential of lactobacilli through comparative genomics of 213 strains and associated genera.</title>
        <authorList>
            <person name="Sun Z."/>
            <person name="Harris H.M."/>
            <person name="McCann A."/>
            <person name="Guo C."/>
            <person name="Argimon S."/>
            <person name="Zhang W."/>
            <person name="Yang X."/>
            <person name="Jeffery I.B."/>
            <person name="Cooney J.C."/>
            <person name="Kagawa T.F."/>
            <person name="Liu W."/>
            <person name="Song Y."/>
            <person name="Salvetti E."/>
            <person name="Wrobel A."/>
            <person name="Rasinkangas P."/>
            <person name="Parkhill J."/>
            <person name="Rea M.C."/>
            <person name="O'Sullivan O."/>
            <person name="Ritari J."/>
            <person name="Douillard F.P."/>
            <person name="Paul Ross R."/>
            <person name="Yang R."/>
            <person name="Briner A.E."/>
            <person name="Felis G.E."/>
            <person name="de Vos W.M."/>
            <person name="Barrangou R."/>
            <person name="Klaenhammer T.R."/>
            <person name="Caufield P.W."/>
            <person name="Cui Y."/>
            <person name="Zhang H."/>
            <person name="O'Toole P.W."/>
        </authorList>
    </citation>
    <scope>NUCLEOTIDE SEQUENCE [LARGE SCALE GENOMIC DNA]</scope>
    <source>
        <strain evidence="6 7">DSM 23037</strain>
    </source>
</reference>
<dbReference type="GO" id="GO:0030313">
    <property type="term" value="C:cell envelope"/>
    <property type="evidence" value="ECO:0007669"/>
    <property type="project" value="UniProtKB-SubCell"/>
</dbReference>
<dbReference type="RefSeq" id="WP_056974266.1">
    <property type="nucleotide sequence ID" value="NZ_AYZL01000008.1"/>
</dbReference>
<name>A0A0R2DLT8_9LACO</name>
<dbReference type="Pfam" id="PF01297">
    <property type="entry name" value="ZnuA"/>
    <property type="match status" value="1"/>
</dbReference>
<dbReference type="PANTHER" id="PTHR42953">
    <property type="entry name" value="HIGH-AFFINITY ZINC UPTAKE SYSTEM PROTEIN ZNUA-RELATED"/>
    <property type="match status" value="1"/>
</dbReference>
<dbReference type="PATRIC" id="fig|1423744.4.peg.81"/>
<keyword evidence="7" id="KW-1185">Reference proteome</keyword>
<dbReference type="OrthoDB" id="9793396at2"/>
<comment type="caution">
    <text evidence="6">The sequence shown here is derived from an EMBL/GenBank/DDBJ whole genome shotgun (WGS) entry which is preliminary data.</text>
</comment>
<dbReference type="InterPro" id="IPR006128">
    <property type="entry name" value="Lipoprotein_PsaA-like"/>
</dbReference>
<protein>
    <submittedName>
        <fullName evidence="6">Substrate binding protein</fullName>
    </submittedName>
</protein>
<dbReference type="InterPro" id="IPR006127">
    <property type="entry name" value="ZnuA-like"/>
</dbReference>
<evidence type="ECO:0000256" key="2">
    <source>
        <dbReference type="ARBA" id="ARBA00022448"/>
    </source>
</evidence>
<evidence type="ECO:0000256" key="4">
    <source>
        <dbReference type="ARBA" id="ARBA00022729"/>
    </source>
</evidence>
<dbReference type="PRINTS" id="PR00690">
    <property type="entry name" value="ADHESNFAMILY"/>
</dbReference>
<keyword evidence="2 5" id="KW-0813">Transport</keyword>
<evidence type="ECO:0000256" key="3">
    <source>
        <dbReference type="ARBA" id="ARBA00022723"/>
    </source>
</evidence>
<keyword evidence="4" id="KW-0732">Signal</keyword>
<dbReference type="PANTHER" id="PTHR42953:SF1">
    <property type="entry name" value="METAL-BINDING PROTEIN HI_0362-RELATED"/>
    <property type="match status" value="1"/>
</dbReference>
<evidence type="ECO:0000313" key="6">
    <source>
        <dbReference type="EMBL" id="KRN04630.1"/>
    </source>
</evidence>
<organism evidence="6 7">
    <name type="scientific">Holzapfeliella floricola DSM 23037 = JCM 16512</name>
    <dbReference type="NCBI Taxonomy" id="1423744"/>
    <lineage>
        <taxon>Bacteria</taxon>
        <taxon>Bacillati</taxon>
        <taxon>Bacillota</taxon>
        <taxon>Bacilli</taxon>
        <taxon>Lactobacillales</taxon>
        <taxon>Lactobacillaceae</taxon>
        <taxon>Holzapfeliella</taxon>
    </lineage>
</organism>
<evidence type="ECO:0000313" key="7">
    <source>
        <dbReference type="Proteomes" id="UP000051378"/>
    </source>
</evidence>
<dbReference type="STRING" id="1423744.FC86_GL000078"/>